<dbReference type="GO" id="GO:0006565">
    <property type="term" value="P:L-serine catabolic process"/>
    <property type="evidence" value="ECO:0007669"/>
    <property type="project" value="TreeGrafter"/>
</dbReference>
<dbReference type="NCBIfam" id="NF006050">
    <property type="entry name" value="PRK08197.1"/>
    <property type="match status" value="1"/>
</dbReference>
<dbReference type="GO" id="GO:0006567">
    <property type="term" value="P:L-threonine catabolic process"/>
    <property type="evidence" value="ECO:0007669"/>
    <property type="project" value="TreeGrafter"/>
</dbReference>
<organism evidence="5">
    <name type="scientific">uncultured Chloroflexia bacterium</name>
    <dbReference type="NCBI Taxonomy" id="1672391"/>
    <lineage>
        <taxon>Bacteria</taxon>
        <taxon>Bacillati</taxon>
        <taxon>Chloroflexota</taxon>
        <taxon>Chloroflexia</taxon>
        <taxon>environmental samples</taxon>
    </lineage>
</organism>
<evidence type="ECO:0000259" key="4">
    <source>
        <dbReference type="Pfam" id="PF00291"/>
    </source>
</evidence>
<dbReference type="PROSITE" id="PS00165">
    <property type="entry name" value="DEHYDRATASE_SER_THR"/>
    <property type="match status" value="1"/>
</dbReference>
<dbReference type="AlphaFoldDB" id="A0A6J4JJJ6"/>
<name>A0A6J4JJJ6_9CHLR</name>
<dbReference type="InterPro" id="IPR000634">
    <property type="entry name" value="Ser/Thr_deHydtase_PyrdxlP-BS"/>
</dbReference>
<dbReference type="PANTHER" id="PTHR48078:SF6">
    <property type="entry name" value="L-THREONINE DEHYDRATASE CATABOLIC TDCB"/>
    <property type="match status" value="1"/>
</dbReference>
<dbReference type="CDD" id="cd01563">
    <property type="entry name" value="Thr-synth_1"/>
    <property type="match status" value="1"/>
</dbReference>
<evidence type="ECO:0000256" key="2">
    <source>
        <dbReference type="ARBA" id="ARBA00022898"/>
    </source>
</evidence>
<evidence type="ECO:0000313" key="5">
    <source>
        <dbReference type="EMBL" id="CAA9280282.1"/>
    </source>
</evidence>
<dbReference type="Pfam" id="PF00291">
    <property type="entry name" value="PALP"/>
    <property type="match status" value="1"/>
</dbReference>
<evidence type="ECO:0000256" key="3">
    <source>
        <dbReference type="ARBA" id="ARBA00023239"/>
    </source>
</evidence>
<dbReference type="GO" id="GO:0004794">
    <property type="term" value="F:threonine deaminase activity"/>
    <property type="evidence" value="ECO:0007669"/>
    <property type="project" value="TreeGrafter"/>
</dbReference>
<dbReference type="EC" id="4.2.3.1" evidence="5"/>
<keyword evidence="2" id="KW-0663">Pyridoxal phosphate</keyword>
<dbReference type="GO" id="GO:0030170">
    <property type="term" value="F:pyridoxal phosphate binding"/>
    <property type="evidence" value="ECO:0007669"/>
    <property type="project" value="InterPro"/>
</dbReference>
<comment type="cofactor">
    <cofactor evidence="1">
        <name>pyridoxal 5'-phosphate</name>
        <dbReference type="ChEBI" id="CHEBI:597326"/>
    </cofactor>
</comment>
<proteinExistence type="predicted"/>
<dbReference type="InterPro" id="IPR001926">
    <property type="entry name" value="TrpB-like_PALP"/>
</dbReference>
<dbReference type="PANTHER" id="PTHR48078">
    <property type="entry name" value="THREONINE DEHYDRATASE, MITOCHONDRIAL-RELATED"/>
    <property type="match status" value="1"/>
</dbReference>
<reference evidence="5" key="1">
    <citation type="submission" date="2020-02" db="EMBL/GenBank/DDBJ databases">
        <authorList>
            <person name="Meier V. D."/>
        </authorList>
    </citation>
    <scope>NUCLEOTIDE SEQUENCE</scope>
    <source>
        <strain evidence="5">AVDCRST_MAG93</strain>
    </source>
</reference>
<dbReference type="InterPro" id="IPR036052">
    <property type="entry name" value="TrpB-like_PALP_sf"/>
</dbReference>
<dbReference type="Gene3D" id="3.40.50.1100">
    <property type="match status" value="2"/>
</dbReference>
<dbReference type="GO" id="GO:0009097">
    <property type="term" value="P:isoleucine biosynthetic process"/>
    <property type="evidence" value="ECO:0007669"/>
    <property type="project" value="TreeGrafter"/>
</dbReference>
<feature type="domain" description="Tryptophan synthase beta chain-like PALP" evidence="4">
    <location>
        <begin position="76"/>
        <end position="380"/>
    </location>
</feature>
<keyword evidence="3 5" id="KW-0456">Lyase</keyword>
<dbReference type="EMBL" id="CADCTR010001074">
    <property type="protein sequence ID" value="CAA9280282.1"/>
    <property type="molecule type" value="Genomic_DNA"/>
</dbReference>
<dbReference type="GO" id="GO:0004795">
    <property type="term" value="F:threonine synthase activity"/>
    <property type="evidence" value="ECO:0007669"/>
    <property type="project" value="UniProtKB-EC"/>
</dbReference>
<dbReference type="GO" id="GO:0003941">
    <property type="term" value="F:L-serine ammonia-lyase activity"/>
    <property type="evidence" value="ECO:0007669"/>
    <property type="project" value="TreeGrafter"/>
</dbReference>
<gene>
    <name evidence="5" type="ORF">AVDCRST_MAG93-3146</name>
</gene>
<protein>
    <submittedName>
        <fullName evidence="5">Threonine synthase</fullName>
        <ecNumber evidence="5">4.2.3.1</ecNumber>
    </submittedName>
</protein>
<dbReference type="SUPFAM" id="SSF53686">
    <property type="entry name" value="Tryptophan synthase beta subunit-like PLP-dependent enzymes"/>
    <property type="match status" value="1"/>
</dbReference>
<sequence>MTSSTLTHLECGACAATYPHDQLMNLCPACSKPLLARYDLARAQRTLTRASLRERRPDMWRYEEVMPVQDSARILALGEGWTPLIRANRLGEHIGCPATLIKDESPNPTGSFKARGLSAAVSRAWELGARELAIPSAGNAAGAMSAYAAAAGLPAHVFMPSDVPQSFRIECAVLGANVTLVDGLITDCGARVRAGAAEHGWFDCSTLREPYRIEGKKTMGYEIAEQLDWTLPEVIIYPTGGGTGLIGMWKAFDELEQMGLIGPQRPRMVSVQSTGCAPIVAAFEAGVDHAPLWQGAHTVADGLRVPAAIGDLLILEAIRRSNGTALAVEDADMIEQARTIASLTGIFPAPEGAACLAAQMRLLETGWIKPDETVVLFNTGTGLKYAHLWAED</sequence>
<evidence type="ECO:0000256" key="1">
    <source>
        <dbReference type="ARBA" id="ARBA00001933"/>
    </source>
</evidence>
<accession>A0A6J4JJJ6</accession>
<dbReference type="InterPro" id="IPR050147">
    <property type="entry name" value="Ser/Thr_Dehydratase"/>
</dbReference>